<dbReference type="GO" id="GO:0005975">
    <property type="term" value="P:carbohydrate metabolic process"/>
    <property type="evidence" value="ECO:0007669"/>
    <property type="project" value="UniProtKB-ARBA"/>
</dbReference>
<organism evidence="2 3">
    <name type="scientific">Actinocrispum wychmicini</name>
    <dbReference type="NCBI Taxonomy" id="1213861"/>
    <lineage>
        <taxon>Bacteria</taxon>
        <taxon>Bacillati</taxon>
        <taxon>Actinomycetota</taxon>
        <taxon>Actinomycetes</taxon>
        <taxon>Pseudonocardiales</taxon>
        <taxon>Pseudonocardiaceae</taxon>
        <taxon>Actinocrispum</taxon>
    </lineage>
</organism>
<evidence type="ECO:0000256" key="1">
    <source>
        <dbReference type="SAM" id="Phobius"/>
    </source>
</evidence>
<reference evidence="2 3" key="1">
    <citation type="submission" date="2019-03" db="EMBL/GenBank/DDBJ databases">
        <title>Genomic Encyclopedia of Type Strains, Phase IV (KMG-IV): sequencing the most valuable type-strain genomes for metagenomic binning, comparative biology and taxonomic classification.</title>
        <authorList>
            <person name="Goeker M."/>
        </authorList>
    </citation>
    <scope>NUCLEOTIDE SEQUENCE [LARGE SCALE GENOMIC DNA]</scope>
    <source>
        <strain evidence="2 3">DSM 45934</strain>
    </source>
</reference>
<dbReference type="NCBIfam" id="TIGR01167">
    <property type="entry name" value="LPXTG_anchor"/>
    <property type="match status" value="1"/>
</dbReference>
<dbReference type="InterPro" id="IPR013783">
    <property type="entry name" value="Ig-like_fold"/>
</dbReference>
<keyword evidence="1" id="KW-0472">Membrane</keyword>
<dbReference type="SUPFAM" id="SSF49478">
    <property type="entry name" value="Cna protein B-type domain"/>
    <property type="match status" value="1"/>
</dbReference>
<evidence type="ECO:0000313" key="3">
    <source>
        <dbReference type="Proteomes" id="UP000295680"/>
    </source>
</evidence>
<dbReference type="EMBL" id="SLWS01000005">
    <property type="protein sequence ID" value="TCO58674.1"/>
    <property type="molecule type" value="Genomic_DNA"/>
</dbReference>
<proteinExistence type="predicted"/>
<accession>A0A4R2JHX0</accession>
<evidence type="ECO:0000313" key="2">
    <source>
        <dbReference type="EMBL" id="TCO58674.1"/>
    </source>
</evidence>
<sequence>MSAEFGKPRATVSGHQTNPDADTVRFDGYLYLDPDGGAGWPFQLRGTGPGWGDLVVGGVNVDAGETKVLDVSEKVPEASVKFGRVMVGCTFNYAGLYDPEHEPSAGDRALLPGGIGGIRGDAAYFPQGRDHGGPRQPIAGVRVVLTSEGRCPIVAEAISDANGFFEFTNLPVGPDYKLFAFPPAGWRITNEDREEFIWLLRDKPVDGWLDFIPGDGPLPTQPADCTPPAVVTPAAHGGLASTGANVIGLSGFGAVALLVGAAAVFSTRRRRTPAR</sequence>
<gene>
    <name evidence="2" type="ORF">EV192_105745</name>
</gene>
<dbReference type="AlphaFoldDB" id="A0A4R2JHX0"/>
<protein>
    <submittedName>
        <fullName evidence="2">LPXTG-motif cell wall-anchored protein</fullName>
    </submittedName>
</protein>
<keyword evidence="3" id="KW-1185">Reference proteome</keyword>
<name>A0A4R2JHX0_9PSEU</name>
<keyword evidence="1" id="KW-1133">Transmembrane helix</keyword>
<comment type="caution">
    <text evidence="2">The sequence shown here is derived from an EMBL/GenBank/DDBJ whole genome shotgun (WGS) entry which is preliminary data.</text>
</comment>
<keyword evidence="1" id="KW-0812">Transmembrane</keyword>
<feature type="transmembrane region" description="Helical" evidence="1">
    <location>
        <begin position="246"/>
        <end position="265"/>
    </location>
</feature>
<dbReference type="Gene3D" id="2.60.40.10">
    <property type="entry name" value="Immunoglobulins"/>
    <property type="match status" value="1"/>
</dbReference>
<dbReference type="Proteomes" id="UP000295680">
    <property type="component" value="Unassembled WGS sequence"/>
</dbReference>